<sequence>MRGTWIILLIMVFIGAGMYFWFTRKPKPAHSDTIVFKNTADSIVKKMQVYLGDDPKEVMYLDSAWMLSDSTPLKKVLDGVPQDTMNKQYSNITLFITYDHQSYYDLELQKPDPKQAYTISLEVEPMSDSDTLVVDGLIIPQKGDAMHFASPMMKMYSRFVITYNHKLPQPPPDSTAIRGHEPSKTITILKN</sequence>
<dbReference type="STRING" id="1703345.A3860_18055"/>
<keyword evidence="2" id="KW-1133">Transmembrane helix</keyword>
<proteinExistence type="predicted"/>
<organism evidence="3 4">
    <name type="scientific">Niastella vici</name>
    <dbReference type="NCBI Taxonomy" id="1703345"/>
    <lineage>
        <taxon>Bacteria</taxon>
        <taxon>Pseudomonadati</taxon>
        <taxon>Bacteroidota</taxon>
        <taxon>Chitinophagia</taxon>
        <taxon>Chitinophagales</taxon>
        <taxon>Chitinophagaceae</taxon>
        <taxon>Niastella</taxon>
    </lineage>
</organism>
<gene>
    <name evidence="3" type="ORF">A3860_18055</name>
</gene>
<keyword evidence="2" id="KW-0472">Membrane</keyword>
<evidence type="ECO:0000313" key="4">
    <source>
        <dbReference type="Proteomes" id="UP000192796"/>
    </source>
</evidence>
<dbReference type="AlphaFoldDB" id="A0A1V9G1Z1"/>
<evidence type="ECO:0000256" key="1">
    <source>
        <dbReference type="SAM" id="MobiDB-lite"/>
    </source>
</evidence>
<dbReference type="Proteomes" id="UP000192796">
    <property type="component" value="Unassembled WGS sequence"/>
</dbReference>
<protein>
    <submittedName>
        <fullName evidence="3">Uncharacterized protein</fullName>
    </submittedName>
</protein>
<feature type="region of interest" description="Disordered" evidence="1">
    <location>
        <begin position="170"/>
        <end position="191"/>
    </location>
</feature>
<dbReference type="EMBL" id="LVYD01000041">
    <property type="protein sequence ID" value="OQP64665.1"/>
    <property type="molecule type" value="Genomic_DNA"/>
</dbReference>
<accession>A0A1V9G1Z1</accession>
<evidence type="ECO:0000256" key="2">
    <source>
        <dbReference type="SAM" id="Phobius"/>
    </source>
</evidence>
<dbReference type="RefSeq" id="WP_216823415.1">
    <property type="nucleotide sequence ID" value="NZ_LVYD01000041.1"/>
</dbReference>
<comment type="caution">
    <text evidence="3">The sequence shown here is derived from an EMBL/GenBank/DDBJ whole genome shotgun (WGS) entry which is preliminary data.</text>
</comment>
<evidence type="ECO:0000313" key="3">
    <source>
        <dbReference type="EMBL" id="OQP64665.1"/>
    </source>
</evidence>
<name>A0A1V9G1Z1_9BACT</name>
<keyword evidence="4" id="KW-1185">Reference proteome</keyword>
<reference evidence="3 4" key="1">
    <citation type="submission" date="2016-03" db="EMBL/GenBank/DDBJ databases">
        <title>Niastella vici sp. nov., isolated from farmland soil.</title>
        <authorList>
            <person name="Chen L."/>
            <person name="Wang D."/>
            <person name="Yang S."/>
            <person name="Wang G."/>
        </authorList>
    </citation>
    <scope>NUCLEOTIDE SEQUENCE [LARGE SCALE GENOMIC DNA]</scope>
    <source>
        <strain evidence="3 4">DJ57</strain>
    </source>
</reference>
<feature type="transmembrane region" description="Helical" evidence="2">
    <location>
        <begin position="6"/>
        <end position="22"/>
    </location>
</feature>
<keyword evidence="2" id="KW-0812">Transmembrane</keyword>